<dbReference type="EMBL" id="AP019416">
    <property type="protein sequence ID" value="BBI53249.1"/>
    <property type="molecule type" value="Genomic_DNA"/>
</dbReference>
<dbReference type="InterPro" id="IPR003439">
    <property type="entry name" value="ABC_transporter-like_ATP-bd"/>
</dbReference>
<dbReference type="PANTHER" id="PTHR43394">
    <property type="entry name" value="ATP-DEPENDENT PERMEASE MDL1, MITOCHONDRIAL"/>
    <property type="match status" value="1"/>
</dbReference>
<keyword evidence="3" id="KW-1185">Reference proteome</keyword>
<dbReference type="SUPFAM" id="SSF52540">
    <property type="entry name" value="P-loop containing nucleoside triphosphate hydrolases"/>
    <property type="match status" value="1"/>
</dbReference>
<accession>A0ABM7GR89</accession>
<gene>
    <name evidence="2" type="ORF">HORIV_56700</name>
</gene>
<dbReference type="Pfam" id="PF00005">
    <property type="entry name" value="ABC_tran"/>
    <property type="match status" value="1"/>
</dbReference>
<evidence type="ECO:0000259" key="1">
    <source>
        <dbReference type="Pfam" id="PF00005"/>
    </source>
</evidence>
<organism evidence="2 3">
    <name type="scientific">Vreelandella olivaria</name>
    <dbReference type="NCBI Taxonomy" id="390919"/>
    <lineage>
        <taxon>Bacteria</taxon>
        <taxon>Pseudomonadati</taxon>
        <taxon>Pseudomonadota</taxon>
        <taxon>Gammaproteobacteria</taxon>
        <taxon>Oceanospirillales</taxon>
        <taxon>Halomonadaceae</taxon>
        <taxon>Vreelandella</taxon>
    </lineage>
</organism>
<feature type="domain" description="ABC transporter" evidence="1">
    <location>
        <begin position="17"/>
        <end position="137"/>
    </location>
</feature>
<dbReference type="InterPro" id="IPR027417">
    <property type="entry name" value="P-loop_NTPase"/>
</dbReference>
<dbReference type="PANTHER" id="PTHR43394:SF1">
    <property type="entry name" value="ATP-BINDING CASSETTE SUB-FAMILY B MEMBER 10, MITOCHONDRIAL"/>
    <property type="match status" value="1"/>
</dbReference>
<proteinExistence type="predicted"/>
<evidence type="ECO:0000313" key="3">
    <source>
        <dbReference type="Proteomes" id="UP000289555"/>
    </source>
</evidence>
<name>A0ABM7GR89_9GAMM</name>
<evidence type="ECO:0000313" key="2">
    <source>
        <dbReference type="EMBL" id="BBI53249.1"/>
    </source>
</evidence>
<dbReference type="Proteomes" id="UP000289555">
    <property type="component" value="Chromosome"/>
</dbReference>
<protein>
    <recommendedName>
        <fullName evidence="1">ABC transporter domain-containing protein</fullName>
    </recommendedName>
</protein>
<dbReference type="InterPro" id="IPR039421">
    <property type="entry name" value="Type_1_exporter"/>
</dbReference>
<reference evidence="3" key="1">
    <citation type="journal article" date="2019" name="Microbiol. Resour. Announc.">
        <title>Complete Genome Sequence of Halomonas olivaria, a Moderately Halophilic Bacterium Isolated from Olive Processing Effluents, Obtained by Nanopore Sequencing.</title>
        <authorList>
            <person name="Nagata S."/>
            <person name="Ii K.M."/>
            <person name="Tsukimi T."/>
            <person name="Miura M.C."/>
            <person name="Galipon J."/>
            <person name="Arakawa K."/>
        </authorList>
    </citation>
    <scope>NUCLEOTIDE SEQUENCE [LARGE SCALE GENOMIC DNA]</scope>
    <source>
        <strain evidence="3">TYRC17</strain>
    </source>
</reference>
<dbReference type="Gene3D" id="3.40.50.300">
    <property type="entry name" value="P-loop containing nucleotide triphosphate hydrolases"/>
    <property type="match status" value="1"/>
</dbReference>
<sequence length="189" mass="20315">MSGCWCRGEWGGQVEFLQALLGFTAYQGSLKANGRELSQWPRDAWQGQLGYLSQQPPIQSGSIAENLRLAAPEKSDAELVEVLIQVGLWPILVRGDGLATQLGERGQGLSGGQLQRLGLAQLLLRDAALWLFDEPTAHLDPDAARQLNALIGRLSGGRSVMVVSHESAGLGWVDRRVALLSPEAMACCG</sequence>